<dbReference type="GO" id="GO:0016197">
    <property type="term" value="P:endosomal transport"/>
    <property type="evidence" value="ECO:0007669"/>
    <property type="project" value="TreeGrafter"/>
</dbReference>
<comment type="function">
    <text evidence="3">Plays a role in vesicle-mediated protein trafficking to lysosomal compartments including the endocytic membrane transport and autophagic pathways. Believed to act as a core component of the putative HOPS and CORVET endosomal tethering complexes.</text>
</comment>
<dbReference type="InterPro" id="IPR006926">
    <property type="entry name" value="Vps16_N"/>
</dbReference>
<evidence type="ECO:0000313" key="6">
    <source>
        <dbReference type="EMBL" id="CAB3235462.1"/>
    </source>
</evidence>
<dbReference type="InterPro" id="IPR038132">
    <property type="entry name" value="Vps16_C_sf"/>
</dbReference>
<evidence type="ECO:0000256" key="1">
    <source>
        <dbReference type="ARBA" id="ARBA00009250"/>
    </source>
</evidence>
<evidence type="ECO:0000256" key="2">
    <source>
        <dbReference type="ARBA" id="ARBA00017947"/>
    </source>
</evidence>
<dbReference type="GO" id="GO:0003779">
    <property type="term" value="F:actin binding"/>
    <property type="evidence" value="ECO:0007669"/>
    <property type="project" value="TreeGrafter"/>
</dbReference>
<keyword evidence="3" id="KW-0653">Protein transport</keyword>
<feature type="domain" description="Vps16 N-terminal" evidence="5">
    <location>
        <begin position="6"/>
        <end position="402"/>
    </location>
</feature>
<dbReference type="Gene3D" id="1.10.150.780">
    <property type="entry name" value="Vps16, C-terminal region"/>
    <property type="match status" value="1"/>
</dbReference>
<dbReference type="Proteomes" id="UP000494256">
    <property type="component" value="Unassembled WGS sequence"/>
</dbReference>
<proteinExistence type="inferred from homology"/>
<dbReference type="EMBL" id="CADEBD010000348">
    <property type="protein sequence ID" value="CAB3250512.1"/>
    <property type="molecule type" value="Genomic_DNA"/>
</dbReference>
<keyword evidence="3" id="KW-0967">Endosome</keyword>
<evidence type="ECO:0000313" key="7">
    <source>
        <dbReference type="EMBL" id="CAB3250512.1"/>
    </source>
</evidence>
<evidence type="ECO:0000313" key="8">
    <source>
        <dbReference type="Proteomes" id="UP000494106"/>
    </source>
</evidence>
<gene>
    <name evidence="7" type="ORF">APLA_LOCUS13129</name>
    <name evidence="6" type="ORF">APLA_LOCUS6129</name>
</gene>
<protein>
    <recommendedName>
        <fullName evidence="2 3">Vacuolar protein sorting-associated protein 16 homolog</fullName>
    </recommendedName>
</protein>
<dbReference type="AlphaFoldDB" id="A0A8S0ZQX8"/>
<dbReference type="GO" id="GO:0033263">
    <property type="term" value="C:CORVET complex"/>
    <property type="evidence" value="ECO:0007669"/>
    <property type="project" value="UniProtKB-UniRule"/>
</dbReference>
<dbReference type="GO" id="GO:0006886">
    <property type="term" value="P:intracellular protein transport"/>
    <property type="evidence" value="ECO:0007669"/>
    <property type="project" value="InterPro"/>
</dbReference>
<evidence type="ECO:0000313" key="9">
    <source>
        <dbReference type="Proteomes" id="UP000494256"/>
    </source>
</evidence>
<sequence length="828" mass="93889">MSALLTADWFQLDSYYRKFDLYSMRWSMDEGLDTMIVSGAPYGGPIAVVRDRKQLVRVMGSAKPVITIYNGVGNVISKILWNSGVLVHMGWSDGEQLLCVQESGDVLVYDMFGAYQRTFNMGQEVRDTKVCKAVLFPNPVGVGLAVITTTNRMFLVSNVTDPKVRSVPDLPRANEPISCWCVIASAFLVCREKEIYKCQLGESRAVLMRPEITSAYTQILSIVSSQNGKHVAFFTDSGMLWIGSSEFKAKPYSEVDTGYIKQPKELMWCGSEAVVAHWDDTMCIYGTKGNYFTYPYDGPFHLIQEMDCVRVVSEMTHELMQKVPAVVEKIFRLSSSAAGSYLVEASKHFQKRSHKADEYIRLVKPDLPIAVQNCIEAASFEFNPEVQKTLIRAAQFGKCFLMDPELTDLYVKTCRWLRVLNAVRDPKVAIPLTSDQIKHLGERVFLDRLIWRRLHCLAGHIASYLQLKDGRTRVLSHWACYKVTQPHLDNESAAREIGEKLSNVPGISYTTIAMKAADKGRKALAIKILEYETHSKLQVPLLLSLGEGPTALLKATASGDTDLVYIVLLHLKEKMGKREFELTIRGFTLAHALYIKYCALHNRETLRQVYVQEDDFQGQAATHIRDAIEQTNPGSIEASLISARECYKKGKNDLGVSICEDARKLCKQQSSLQDKYGSRFVGKSLHDTVELLLDQGEVKLADKLRAEYKMPDRRYWWLRILKLAEQDEWAELDKFSKSKKSPVGYEPFVDACIKYGKNDEALKYLPRCRDELKVMYYVKAGFYEEAAEVAFEQKDESGLLFVQKKCPLIEITKHAKIASLVEQFNTRK</sequence>
<dbReference type="InterPro" id="IPR036322">
    <property type="entry name" value="WD40_repeat_dom_sf"/>
</dbReference>
<dbReference type="PIRSF" id="PIRSF007949">
    <property type="entry name" value="VPS16"/>
    <property type="match status" value="1"/>
</dbReference>
<dbReference type="Pfam" id="PF04840">
    <property type="entry name" value="Vps16_C"/>
    <property type="match status" value="1"/>
</dbReference>
<reference evidence="8 9" key="1">
    <citation type="submission" date="2020-04" db="EMBL/GenBank/DDBJ databases">
        <authorList>
            <person name="Wallbank WR R."/>
            <person name="Pardo Diaz C."/>
            <person name="Kozak K."/>
            <person name="Martin S."/>
            <person name="Jiggins C."/>
            <person name="Moest M."/>
            <person name="Warren A I."/>
            <person name="Byers J.R.P. K."/>
            <person name="Montejo-Kovacevich G."/>
            <person name="Yen C E."/>
        </authorList>
    </citation>
    <scope>NUCLEOTIDE SEQUENCE [LARGE SCALE GENOMIC DNA]</scope>
</reference>
<dbReference type="GO" id="GO:0031902">
    <property type="term" value="C:late endosome membrane"/>
    <property type="evidence" value="ECO:0007669"/>
    <property type="project" value="UniProtKB-SubCell"/>
</dbReference>
<dbReference type="PANTHER" id="PTHR12811:SF0">
    <property type="entry name" value="VACUOLAR PROTEIN SORTING-ASSOCIATED PROTEIN 16 HOMOLOG"/>
    <property type="match status" value="1"/>
</dbReference>
<organism evidence="6 8">
    <name type="scientific">Arctia plantaginis</name>
    <name type="common">Wood tiger moth</name>
    <name type="synonym">Phalaena plantaginis</name>
    <dbReference type="NCBI Taxonomy" id="874455"/>
    <lineage>
        <taxon>Eukaryota</taxon>
        <taxon>Metazoa</taxon>
        <taxon>Ecdysozoa</taxon>
        <taxon>Arthropoda</taxon>
        <taxon>Hexapoda</taxon>
        <taxon>Insecta</taxon>
        <taxon>Pterygota</taxon>
        <taxon>Neoptera</taxon>
        <taxon>Endopterygota</taxon>
        <taxon>Lepidoptera</taxon>
        <taxon>Glossata</taxon>
        <taxon>Ditrysia</taxon>
        <taxon>Noctuoidea</taxon>
        <taxon>Erebidae</taxon>
        <taxon>Arctiinae</taxon>
        <taxon>Arctia</taxon>
    </lineage>
</organism>
<comment type="similarity">
    <text evidence="1 3">Belongs to the VPS16 family.</text>
</comment>
<dbReference type="PANTHER" id="PTHR12811">
    <property type="entry name" value="VACUOLAR PROTEIN SORTING VPS16"/>
    <property type="match status" value="1"/>
</dbReference>
<keyword evidence="3" id="KW-0813">Transport</keyword>
<dbReference type="EMBL" id="CADEBC010000485">
    <property type="protein sequence ID" value="CAB3235462.1"/>
    <property type="molecule type" value="Genomic_DNA"/>
</dbReference>
<comment type="caution">
    <text evidence="6">The sequence shown here is derived from an EMBL/GenBank/DDBJ whole genome shotgun (WGS) entry which is preliminary data.</text>
</comment>
<dbReference type="GO" id="GO:0005765">
    <property type="term" value="C:lysosomal membrane"/>
    <property type="evidence" value="ECO:0007669"/>
    <property type="project" value="UniProtKB-SubCell"/>
</dbReference>
<keyword evidence="8" id="KW-1185">Reference proteome</keyword>
<dbReference type="Proteomes" id="UP000494106">
    <property type="component" value="Unassembled WGS sequence"/>
</dbReference>
<keyword evidence="3" id="KW-0458">Lysosome</keyword>
<dbReference type="SUPFAM" id="SSF50978">
    <property type="entry name" value="WD40 repeat-like"/>
    <property type="match status" value="1"/>
</dbReference>
<dbReference type="OrthoDB" id="1792at2759"/>
<evidence type="ECO:0000259" key="5">
    <source>
        <dbReference type="Pfam" id="PF04841"/>
    </source>
</evidence>
<accession>A0A8S0ZQX8</accession>
<comment type="subcellular location">
    <subcellularLocation>
        <location evidence="3">Late endosome membrane</location>
        <topology evidence="3">Peripheral membrane protein</topology>
        <orientation evidence="3">Cytoplasmic side</orientation>
    </subcellularLocation>
    <subcellularLocation>
        <location evidence="3">Lysosome membrane</location>
        <topology evidence="3">Peripheral membrane protein</topology>
        <orientation evidence="3">Cytoplasmic side</orientation>
    </subcellularLocation>
    <text evidence="3">Cytoplasmic, peripheral membrane protein associated with late endosomes/lysosomes.</text>
</comment>
<dbReference type="Pfam" id="PF04841">
    <property type="entry name" value="Vps16_N"/>
    <property type="match status" value="1"/>
</dbReference>
<feature type="domain" description="Vps16 C-terminal" evidence="4">
    <location>
        <begin position="507"/>
        <end position="812"/>
    </location>
</feature>
<evidence type="ECO:0000259" key="4">
    <source>
        <dbReference type="Pfam" id="PF04840"/>
    </source>
</evidence>
<dbReference type="InterPro" id="IPR006925">
    <property type="entry name" value="Vps16_C"/>
</dbReference>
<dbReference type="GO" id="GO:0042144">
    <property type="term" value="P:vacuole fusion, non-autophagic"/>
    <property type="evidence" value="ECO:0007669"/>
    <property type="project" value="TreeGrafter"/>
</dbReference>
<dbReference type="GO" id="GO:0030897">
    <property type="term" value="C:HOPS complex"/>
    <property type="evidence" value="ECO:0007669"/>
    <property type="project" value="UniProtKB-UniRule"/>
</dbReference>
<dbReference type="InterPro" id="IPR016534">
    <property type="entry name" value="VPS16"/>
</dbReference>
<evidence type="ECO:0000256" key="3">
    <source>
        <dbReference type="PIRNR" id="PIRNR007949"/>
    </source>
</evidence>
<name>A0A8S0ZQX8_ARCPL</name>
<keyword evidence="3" id="KW-0472">Membrane</keyword>